<dbReference type="EMBL" id="JBJGEB010000009">
    <property type="protein sequence ID" value="MFK7642677.1"/>
    <property type="molecule type" value="Genomic_DNA"/>
</dbReference>
<evidence type="ECO:0000256" key="13">
    <source>
        <dbReference type="ARBA" id="ARBA00049201"/>
    </source>
</evidence>
<keyword evidence="4" id="KW-0997">Cell inner membrane</keyword>
<keyword evidence="7" id="KW-0448">Lipopolysaccharide biosynthesis</keyword>
<dbReference type="NCBIfam" id="TIGR02193">
    <property type="entry name" value="heptsyl_trn_I"/>
    <property type="match status" value="1"/>
</dbReference>
<evidence type="ECO:0000313" key="15">
    <source>
        <dbReference type="Proteomes" id="UP001621964"/>
    </source>
</evidence>
<comment type="caution">
    <text evidence="14">The sequence shown here is derived from an EMBL/GenBank/DDBJ whole genome shotgun (WGS) entry which is preliminary data.</text>
</comment>
<dbReference type="EC" id="2.4.99.23" evidence="10"/>
<sequence>MKILLVRLSSMGDLIHTLPAVEDLSRLRPDIRLHWLSEAGFADIARLHPFVKKIHEMRWRKWRKQLFKSETWHEIGRLKKELRQEKFDFVLDSQGLIKSALFARMADVQVKGLDKNSSRERLAALAYGQTFNVPKGKNAVWRNRELFAQVFNYQIPQLQRFGLYVPAEGRLKNLKTPYYVALHATSRDSKLWPVENWLDTLTKLHNDSGYSIYLPWGNNIEKQRAQVIAAELPFAVVCDKMNLLQAASLLEQSVGVVGVDTGLLHLANALDKPVVGIYTDTDPIKTGVQVSDWAKNLGGMGQIPLSEEVYQVFTDCVAAKKFDLEHKSKSASIETD</sequence>
<dbReference type="CDD" id="cd03789">
    <property type="entry name" value="GT9_LPS_heptosyltransferase"/>
    <property type="match status" value="1"/>
</dbReference>
<dbReference type="RefSeq" id="WP_405386647.1">
    <property type="nucleotide sequence ID" value="NZ_JBJGEB010000009.1"/>
</dbReference>
<evidence type="ECO:0000256" key="8">
    <source>
        <dbReference type="ARBA" id="ARBA00023136"/>
    </source>
</evidence>
<name>A0ABW8Q740_9NEIS</name>
<proteinExistence type="inferred from homology"/>
<comment type="catalytic activity">
    <reaction evidence="13">
        <text>an alpha-Kdo-(2-&gt;4)-alpha-Kdo-(2-&gt;6)-lipid A + ADP-L-glycero-beta-D-manno-heptose = an L-alpha-D-Hep-(1-&gt;5)-[alpha-Kdo-(2-&gt;4)]-alpha-Kdo-(2-&gt;6)-lipid A + ADP + H(+)</text>
        <dbReference type="Rhea" id="RHEA:74067"/>
        <dbReference type="ChEBI" id="CHEBI:15378"/>
        <dbReference type="ChEBI" id="CHEBI:61506"/>
        <dbReference type="ChEBI" id="CHEBI:176431"/>
        <dbReference type="ChEBI" id="CHEBI:193068"/>
        <dbReference type="ChEBI" id="CHEBI:456216"/>
        <dbReference type="EC" id="2.4.99.23"/>
    </reaction>
</comment>
<evidence type="ECO:0000256" key="9">
    <source>
        <dbReference type="ARBA" id="ARBA00043995"/>
    </source>
</evidence>
<dbReference type="SUPFAM" id="SSF53756">
    <property type="entry name" value="UDP-Glycosyltransferase/glycogen phosphorylase"/>
    <property type="match status" value="1"/>
</dbReference>
<evidence type="ECO:0000256" key="4">
    <source>
        <dbReference type="ARBA" id="ARBA00022519"/>
    </source>
</evidence>
<evidence type="ECO:0000256" key="3">
    <source>
        <dbReference type="ARBA" id="ARBA00022475"/>
    </source>
</evidence>
<dbReference type="PANTHER" id="PTHR30160:SF19">
    <property type="entry name" value="LIPOPOLYSACCHARIDE HEPTOSYLTRANSFERASE 1"/>
    <property type="match status" value="1"/>
</dbReference>
<dbReference type="InterPro" id="IPR002201">
    <property type="entry name" value="Glyco_trans_9"/>
</dbReference>
<keyword evidence="15" id="KW-1185">Reference proteome</keyword>
<comment type="subcellular location">
    <subcellularLocation>
        <location evidence="1">Cell inner membrane</location>
        <topology evidence="1">Peripheral membrane protein</topology>
        <orientation evidence="1">Cytoplasmic side</orientation>
    </subcellularLocation>
</comment>
<protein>
    <recommendedName>
        <fullName evidence="11">Lipopolysaccharide heptosyltransferase 1</fullName>
        <ecNumber evidence="10">2.4.99.23</ecNumber>
    </recommendedName>
    <alternativeName>
        <fullName evidence="12">ADP-heptose:lipopolysaccharide heptosyltransferase I</fullName>
    </alternativeName>
</protein>
<dbReference type="Proteomes" id="UP001621964">
    <property type="component" value="Unassembled WGS sequence"/>
</dbReference>
<keyword evidence="6" id="KW-0808">Transferase</keyword>
<dbReference type="InterPro" id="IPR051199">
    <property type="entry name" value="LPS_LOS_Heptosyltrfase"/>
</dbReference>
<evidence type="ECO:0000256" key="6">
    <source>
        <dbReference type="ARBA" id="ARBA00022679"/>
    </source>
</evidence>
<keyword evidence="3" id="KW-1003">Cell membrane</keyword>
<evidence type="ECO:0000256" key="7">
    <source>
        <dbReference type="ARBA" id="ARBA00022985"/>
    </source>
</evidence>
<dbReference type="Pfam" id="PF01075">
    <property type="entry name" value="Glyco_transf_9"/>
    <property type="match status" value="1"/>
</dbReference>
<evidence type="ECO:0000256" key="11">
    <source>
        <dbReference type="ARBA" id="ARBA00044190"/>
    </source>
</evidence>
<organism evidence="14 15">
    <name type="scientific">Neisseria oralis</name>
    <dbReference type="NCBI Taxonomy" id="1107316"/>
    <lineage>
        <taxon>Bacteria</taxon>
        <taxon>Pseudomonadati</taxon>
        <taxon>Pseudomonadota</taxon>
        <taxon>Betaproteobacteria</taxon>
        <taxon>Neisseriales</taxon>
        <taxon>Neisseriaceae</taxon>
        <taxon>Neisseria</taxon>
    </lineage>
</organism>
<evidence type="ECO:0000256" key="2">
    <source>
        <dbReference type="ARBA" id="ARBA00004713"/>
    </source>
</evidence>
<evidence type="ECO:0000256" key="1">
    <source>
        <dbReference type="ARBA" id="ARBA00004515"/>
    </source>
</evidence>
<dbReference type="PANTHER" id="PTHR30160">
    <property type="entry name" value="TETRAACYLDISACCHARIDE 4'-KINASE-RELATED"/>
    <property type="match status" value="1"/>
</dbReference>
<reference evidence="14 15" key="1">
    <citation type="submission" date="2024-11" db="EMBL/GenBank/DDBJ databases">
        <authorList>
            <person name="Mikucki A.G."/>
            <person name="Kahler C.M."/>
        </authorList>
    </citation>
    <scope>NUCLEOTIDE SEQUENCE [LARGE SCALE GENOMIC DNA]</scope>
    <source>
        <strain evidence="14 15">EXNM717</strain>
    </source>
</reference>
<dbReference type="Gene3D" id="3.40.50.2000">
    <property type="entry name" value="Glycogen Phosphorylase B"/>
    <property type="match status" value="2"/>
</dbReference>
<comment type="pathway">
    <text evidence="2">Bacterial outer membrane biogenesis; LPS core biosynthesis.</text>
</comment>
<comment type="similarity">
    <text evidence="9">Belongs to the glycosyltransferase 9 family.</text>
</comment>
<keyword evidence="5" id="KW-0328">Glycosyltransferase</keyword>
<evidence type="ECO:0000256" key="10">
    <source>
        <dbReference type="ARBA" id="ARBA00044041"/>
    </source>
</evidence>
<evidence type="ECO:0000256" key="5">
    <source>
        <dbReference type="ARBA" id="ARBA00022676"/>
    </source>
</evidence>
<accession>A0ABW8Q740</accession>
<dbReference type="InterPro" id="IPR011908">
    <property type="entry name" value="LipoPS_heptosylTferase-I"/>
</dbReference>
<evidence type="ECO:0000313" key="14">
    <source>
        <dbReference type="EMBL" id="MFK7642677.1"/>
    </source>
</evidence>
<keyword evidence="8" id="KW-0472">Membrane</keyword>
<evidence type="ECO:0000256" key="12">
    <source>
        <dbReference type="ARBA" id="ARBA00044330"/>
    </source>
</evidence>
<gene>
    <name evidence="14" type="primary">waaC</name>
    <name evidence="14" type="ORF">ACI43T_09260</name>
</gene>